<gene>
    <name evidence="7" type="primary">potA</name>
    <name evidence="9" type="ORF">GCM10016234_36000</name>
</gene>
<dbReference type="GO" id="GO:0015417">
    <property type="term" value="F:ABC-type polyamine transporter activity"/>
    <property type="evidence" value="ECO:0007669"/>
    <property type="project" value="UniProtKB-EC"/>
</dbReference>
<evidence type="ECO:0000256" key="2">
    <source>
        <dbReference type="ARBA" id="ARBA00022475"/>
    </source>
</evidence>
<evidence type="ECO:0000256" key="3">
    <source>
        <dbReference type="ARBA" id="ARBA00022741"/>
    </source>
</evidence>
<protein>
    <recommendedName>
        <fullName evidence="7">Spermidine/putrescine import ATP-binding protein PotA</fullName>
        <ecNumber evidence="7">7.6.2.11</ecNumber>
    </recommendedName>
</protein>
<dbReference type="Proteomes" id="UP000630142">
    <property type="component" value="Unassembled WGS sequence"/>
</dbReference>
<reference evidence="9" key="1">
    <citation type="journal article" date="2014" name="Int. J. Syst. Evol. Microbiol.">
        <title>Complete genome sequence of Corynebacterium casei LMG S-19264T (=DSM 44701T), isolated from a smear-ripened cheese.</title>
        <authorList>
            <consortium name="US DOE Joint Genome Institute (JGI-PGF)"/>
            <person name="Walter F."/>
            <person name="Albersmeier A."/>
            <person name="Kalinowski J."/>
            <person name="Ruckert C."/>
        </authorList>
    </citation>
    <scope>NUCLEOTIDE SEQUENCE</scope>
    <source>
        <strain evidence="9">KCTC 42249</strain>
    </source>
</reference>
<dbReference type="GO" id="GO:0043190">
    <property type="term" value="C:ATP-binding cassette (ABC) transporter complex"/>
    <property type="evidence" value="ECO:0007669"/>
    <property type="project" value="InterPro"/>
</dbReference>
<dbReference type="PROSITE" id="PS50893">
    <property type="entry name" value="ABC_TRANSPORTER_2"/>
    <property type="match status" value="1"/>
</dbReference>
<comment type="catalytic activity">
    <reaction evidence="7">
        <text>ATP + H2O + polyamine-[polyamine-binding protein]Side 1 = ADP + phosphate + polyamineSide 2 + [polyamine-binding protein]Side 1.</text>
        <dbReference type="EC" id="7.6.2.11"/>
    </reaction>
</comment>
<comment type="subunit">
    <text evidence="7">The complex is composed of two ATP-binding proteins (PotA), two transmembrane proteins (PotB and PotC) and a solute-binding protein (PotD).</text>
</comment>
<evidence type="ECO:0000313" key="9">
    <source>
        <dbReference type="EMBL" id="GHD22008.1"/>
    </source>
</evidence>
<dbReference type="PROSITE" id="PS00211">
    <property type="entry name" value="ABC_TRANSPORTER_1"/>
    <property type="match status" value="1"/>
</dbReference>
<dbReference type="FunFam" id="3.40.50.300:FF:000425">
    <property type="entry name" value="Probable ABC transporter, ATP-binding subunit"/>
    <property type="match status" value="1"/>
</dbReference>
<keyword evidence="5 7" id="KW-1278">Translocase</keyword>
<dbReference type="EMBL" id="BMZQ01000004">
    <property type="protein sequence ID" value="GHD22008.1"/>
    <property type="molecule type" value="Genomic_DNA"/>
</dbReference>
<keyword evidence="2 7" id="KW-1003">Cell membrane</keyword>
<evidence type="ECO:0000259" key="8">
    <source>
        <dbReference type="PROSITE" id="PS50893"/>
    </source>
</evidence>
<dbReference type="InterPro" id="IPR050093">
    <property type="entry name" value="ABC_SmlMolc_Importer"/>
</dbReference>
<evidence type="ECO:0000256" key="5">
    <source>
        <dbReference type="ARBA" id="ARBA00022967"/>
    </source>
</evidence>
<comment type="caution">
    <text evidence="9">The sequence shown here is derived from an EMBL/GenBank/DDBJ whole genome shotgun (WGS) entry which is preliminary data.</text>
</comment>
<dbReference type="PANTHER" id="PTHR42781:SF4">
    <property type="entry name" value="SPERMIDINE_PUTRESCINE IMPORT ATP-BINDING PROTEIN POTA"/>
    <property type="match status" value="1"/>
</dbReference>
<dbReference type="EC" id="7.6.2.11" evidence="7"/>
<dbReference type="PANTHER" id="PTHR42781">
    <property type="entry name" value="SPERMIDINE/PUTRESCINE IMPORT ATP-BINDING PROTEIN POTA"/>
    <property type="match status" value="1"/>
</dbReference>
<dbReference type="SUPFAM" id="SSF52540">
    <property type="entry name" value="P-loop containing nucleoside triphosphate hydrolases"/>
    <property type="match status" value="1"/>
</dbReference>
<dbReference type="Pfam" id="PF08402">
    <property type="entry name" value="TOBE_2"/>
    <property type="match status" value="1"/>
</dbReference>
<dbReference type="NCBIfam" id="TIGR01187">
    <property type="entry name" value="potA"/>
    <property type="match status" value="1"/>
</dbReference>
<evidence type="ECO:0000256" key="6">
    <source>
        <dbReference type="ARBA" id="ARBA00023136"/>
    </source>
</evidence>
<dbReference type="Gene3D" id="2.40.50.100">
    <property type="match status" value="1"/>
</dbReference>
<dbReference type="GO" id="GO:0015697">
    <property type="term" value="P:quaternary ammonium group transport"/>
    <property type="evidence" value="ECO:0007669"/>
    <property type="project" value="UniProtKB-ARBA"/>
</dbReference>
<evidence type="ECO:0000256" key="1">
    <source>
        <dbReference type="ARBA" id="ARBA00022448"/>
    </source>
</evidence>
<dbReference type="InterPro" id="IPR027417">
    <property type="entry name" value="P-loop_NTPase"/>
</dbReference>
<keyword evidence="3 7" id="KW-0547">Nucleotide-binding</keyword>
<dbReference type="InterPro" id="IPR003593">
    <property type="entry name" value="AAA+_ATPase"/>
</dbReference>
<dbReference type="GO" id="GO:0016887">
    <property type="term" value="F:ATP hydrolysis activity"/>
    <property type="evidence" value="ECO:0007669"/>
    <property type="project" value="InterPro"/>
</dbReference>
<dbReference type="InterPro" id="IPR008995">
    <property type="entry name" value="Mo/tungstate-bd_C_term_dom"/>
</dbReference>
<evidence type="ECO:0000256" key="7">
    <source>
        <dbReference type="RuleBase" id="RU364083"/>
    </source>
</evidence>
<comment type="similarity">
    <text evidence="7">Belongs to the ABC transporter superfamily. Spermidine/putrescine importer (TC 3.A.1.11.1) family.</text>
</comment>
<evidence type="ECO:0000313" key="10">
    <source>
        <dbReference type="Proteomes" id="UP000630142"/>
    </source>
</evidence>
<reference evidence="9" key="2">
    <citation type="submission" date="2020-09" db="EMBL/GenBank/DDBJ databases">
        <authorList>
            <person name="Sun Q."/>
            <person name="Kim S."/>
        </authorList>
    </citation>
    <scope>NUCLEOTIDE SEQUENCE</scope>
    <source>
        <strain evidence="9">KCTC 42249</strain>
    </source>
</reference>
<dbReference type="SUPFAM" id="SSF50331">
    <property type="entry name" value="MOP-like"/>
    <property type="match status" value="1"/>
</dbReference>
<dbReference type="SMART" id="SM00382">
    <property type="entry name" value="AAA"/>
    <property type="match status" value="1"/>
</dbReference>
<feature type="domain" description="ABC transporter" evidence="8">
    <location>
        <begin position="10"/>
        <end position="240"/>
    </location>
</feature>
<dbReference type="InterPro" id="IPR003439">
    <property type="entry name" value="ABC_transporter-like_ATP-bd"/>
</dbReference>
<proteinExistence type="inferred from homology"/>
<sequence>MAAASQQGALVLEGLSKRYGTFTALEPTSLTIEDGEFLTLLGPSGSGKTTLLQMISGLTDPSEGRLIFNGEDWTHRPVNARGMGLVFQHYALFPHMTVAENVAFPLEMRKLPSAEMKTRVEETLRKVQLDQFAHRFPKELSGGQQQRVALARCLVFRPKVILMDEPLGALDKALREHMQLEIRRLHKEYGTTIIYVTHDQEEALVMSDRICVMNHARVEQIGAPSQIYGNPETLFAATFIGHSNVLSGEKVSSDGDVATIRTPFGTFSGKHTARDRSATDVSLIIRPEQMRLGSAPGDAFDGVTGRLTDLIYVGAETRLLLTLGSDTSLTLRHDPSAGDLPSIGDEVAVHWPKTAARIVT</sequence>
<dbReference type="Pfam" id="PF00005">
    <property type="entry name" value="ABC_tran"/>
    <property type="match status" value="1"/>
</dbReference>
<keyword evidence="1 7" id="KW-0813">Transport</keyword>
<keyword evidence="6 7" id="KW-0472">Membrane</keyword>
<dbReference type="GO" id="GO:0005524">
    <property type="term" value="F:ATP binding"/>
    <property type="evidence" value="ECO:0007669"/>
    <property type="project" value="UniProtKB-KW"/>
</dbReference>
<dbReference type="AlphaFoldDB" id="A0A8J3DRI4"/>
<dbReference type="InterPro" id="IPR005893">
    <property type="entry name" value="PotA-like"/>
</dbReference>
<organism evidence="9 10">
    <name type="scientific">Tianweitania populi</name>
    <dbReference type="NCBI Taxonomy" id="1607949"/>
    <lineage>
        <taxon>Bacteria</taxon>
        <taxon>Pseudomonadati</taxon>
        <taxon>Pseudomonadota</taxon>
        <taxon>Alphaproteobacteria</taxon>
        <taxon>Hyphomicrobiales</taxon>
        <taxon>Phyllobacteriaceae</taxon>
        <taxon>Tianweitania</taxon>
    </lineage>
</organism>
<keyword evidence="4 7" id="KW-0067">ATP-binding</keyword>
<comment type="function">
    <text evidence="7">Part of the ABC transporter complex PotABCD involved in spermidine/putrescine import. Responsible for energy coupling to the transport system.</text>
</comment>
<dbReference type="InterPro" id="IPR017871">
    <property type="entry name" value="ABC_transporter-like_CS"/>
</dbReference>
<keyword evidence="10" id="KW-1185">Reference proteome</keyword>
<dbReference type="Gene3D" id="3.40.50.300">
    <property type="entry name" value="P-loop containing nucleotide triphosphate hydrolases"/>
    <property type="match status" value="1"/>
</dbReference>
<evidence type="ECO:0000256" key="4">
    <source>
        <dbReference type="ARBA" id="ARBA00022840"/>
    </source>
</evidence>
<accession>A0A8J3DRI4</accession>
<name>A0A8J3DRI4_9HYPH</name>
<dbReference type="RefSeq" id="WP_189506670.1">
    <property type="nucleotide sequence ID" value="NZ_BMZQ01000004.1"/>
</dbReference>
<dbReference type="InterPro" id="IPR013611">
    <property type="entry name" value="Transp-assoc_OB_typ2"/>
</dbReference>